<protein>
    <submittedName>
        <fullName evidence="1">Uncharacterized protein</fullName>
    </submittedName>
</protein>
<dbReference type="AlphaFoldDB" id="A0AA35V863"/>
<evidence type="ECO:0000313" key="1">
    <source>
        <dbReference type="EMBL" id="CAI9272621.1"/>
    </source>
</evidence>
<keyword evidence="2" id="KW-1185">Reference proteome</keyword>
<organism evidence="1 2">
    <name type="scientific">Lactuca saligna</name>
    <name type="common">Willowleaf lettuce</name>
    <dbReference type="NCBI Taxonomy" id="75948"/>
    <lineage>
        <taxon>Eukaryota</taxon>
        <taxon>Viridiplantae</taxon>
        <taxon>Streptophyta</taxon>
        <taxon>Embryophyta</taxon>
        <taxon>Tracheophyta</taxon>
        <taxon>Spermatophyta</taxon>
        <taxon>Magnoliopsida</taxon>
        <taxon>eudicotyledons</taxon>
        <taxon>Gunneridae</taxon>
        <taxon>Pentapetalae</taxon>
        <taxon>asterids</taxon>
        <taxon>campanulids</taxon>
        <taxon>Asterales</taxon>
        <taxon>Asteraceae</taxon>
        <taxon>Cichorioideae</taxon>
        <taxon>Cichorieae</taxon>
        <taxon>Lactucinae</taxon>
        <taxon>Lactuca</taxon>
    </lineage>
</organism>
<accession>A0AA35V863</accession>
<proteinExistence type="predicted"/>
<dbReference type="EMBL" id="OX465078">
    <property type="protein sequence ID" value="CAI9272621.1"/>
    <property type="molecule type" value="Genomic_DNA"/>
</dbReference>
<reference evidence="1" key="1">
    <citation type="submission" date="2023-04" db="EMBL/GenBank/DDBJ databases">
        <authorList>
            <person name="Vijverberg K."/>
            <person name="Xiong W."/>
            <person name="Schranz E."/>
        </authorList>
    </citation>
    <scope>NUCLEOTIDE SEQUENCE</scope>
</reference>
<sequence length="143" mass="16312">MNKKSENVQKAKMKTKSIIVSENKIDEEEGGCYWYLDLESHRSDVGVTGAGVATSHRNRFPMWVTVWDLCNLCLHLYGGDDNHLTNPKSSPRKAQDLRRHAHPILQIYLGLTLETPKPSLLASDLRLYDPSIWKPFDLKNPPI</sequence>
<name>A0AA35V863_LACSI</name>
<evidence type="ECO:0000313" key="2">
    <source>
        <dbReference type="Proteomes" id="UP001177003"/>
    </source>
</evidence>
<gene>
    <name evidence="1" type="ORF">LSALG_LOCUS12828</name>
</gene>
<dbReference type="Proteomes" id="UP001177003">
    <property type="component" value="Chromosome 2"/>
</dbReference>